<reference evidence="1" key="1">
    <citation type="submission" date="2019-05" db="EMBL/GenBank/DDBJ databases">
        <title>Metatranscriptomic reconstruction reveals RNA viruses with the potential to shape carbon cycling in soil.</title>
        <authorList>
            <person name="Starr E.P."/>
            <person name="Nuccio E."/>
            <person name="Pett-Ridge J."/>
            <person name="Banfield J.F."/>
            <person name="Firestone M.K."/>
        </authorList>
    </citation>
    <scope>NUCLEOTIDE SEQUENCE</scope>
    <source>
        <strain evidence="1">H2_Rhizo_Litter_49_scaffold_668</strain>
    </source>
</reference>
<dbReference type="EMBL" id="MN033155">
    <property type="protein sequence ID" value="QDH87126.1"/>
    <property type="molecule type" value="Genomic_RNA"/>
</dbReference>
<sequence length="63" mass="7114">MDQIHVRKLLLTEYESYLQILDTKGIGFSPPYTDKEMAALPIPDLKRLVQQVKDLGRTPTGNG</sequence>
<evidence type="ECO:0000313" key="1">
    <source>
        <dbReference type="EMBL" id="QDH87126.1"/>
    </source>
</evidence>
<name>A0A514D0I2_9VIRU</name>
<proteinExistence type="predicted"/>
<organism evidence="1">
    <name type="scientific">Leviviridae sp</name>
    <dbReference type="NCBI Taxonomy" id="2027243"/>
    <lineage>
        <taxon>Viruses</taxon>
        <taxon>Riboviria</taxon>
        <taxon>Orthornavirae</taxon>
        <taxon>Lenarviricota</taxon>
        <taxon>Leviviricetes</taxon>
        <taxon>Norzivirales</taxon>
        <taxon>Fiersviridae</taxon>
    </lineage>
</organism>
<accession>A0A514D0I2</accession>
<gene>
    <name evidence="1" type="ORF">H2RhizoLitter49668_000006</name>
</gene>
<protein>
    <submittedName>
        <fullName evidence="1">Uncharacterized protein</fullName>
    </submittedName>
</protein>